<dbReference type="RefSeq" id="WP_377367997.1">
    <property type="nucleotide sequence ID" value="NZ_JAOTJD010000005.1"/>
</dbReference>
<dbReference type="EMBL" id="JAOTJD010000005">
    <property type="protein sequence ID" value="MFD3263227.1"/>
    <property type="molecule type" value="Genomic_DNA"/>
</dbReference>
<keyword evidence="2" id="KW-1185">Reference proteome</keyword>
<name>A0ABW6CMU8_9CAUL</name>
<evidence type="ECO:0000313" key="2">
    <source>
        <dbReference type="Proteomes" id="UP001598130"/>
    </source>
</evidence>
<accession>A0ABW6CMU8</accession>
<organism evidence="1 2">
    <name type="scientific">Phenylobacterium ferrooxidans</name>
    <dbReference type="NCBI Taxonomy" id="2982689"/>
    <lineage>
        <taxon>Bacteria</taxon>
        <taxon>Pseudomonadati</taxon>
        <taxon>Pseudomonadota</taxon>
        <taxon>Alphaproteobacteria</taxon>
        <taxon>Caulobacterales</taxon>
        <taxon>Caulobacteraceae</taxon>
        <taxon>Phenylobacterium</taxon>
    </lineage>
</organism>
<reference evidence="1 2" key="1">
    <citation type="submission" date="2022-09" db="EMBL/GenBank/DDBJ databases">
        <title>New species of Phenylobacterium.</title>
        <authorList>
            <person name="Mieszkin S."/>
        </authorList>
    </citation>
    <scope>NUCLEOTIDE SEQUENCE [LARGE SCALE GENOMIC DNA]</scope>
    <source>
        <strain evidence="1 2">HK31-G</strain>
    </source>
</reference>
<dbReference type="Proteomes" id="UP001598130">
    <property type="component" value="Unassembled WGS sequence"/>
</dbReference>
<sequence>MQPFIHPMMGRRQKVRLIAGSAGNVTSSGSTTTFTPTGTAAGDLLILICGGTTPTISGGAGSGWSYSNQVGGGTNIQTCYKILAAGDVGATFTISATANTAPFLWVTYRGPVAMTLKESVAQPSGAALTFTGFTPGSTNVAALVVGFSHGGGSAVGATFPAGWTTDASLNAFDIKSVTTSPEYASGSISITGISGAICATLWELI</sequence>
<gene>
    <name evidence="1" type="ORF">OCL97_04505</name>
</gene>
<proteinExistence type="predicted"/>
<comment type="caution">
    <text evidence="1">The sequence shown here is derived from an EMBL/GenBank/DDBJ whole genome shotgun (WGS) entry which is preliminary data.</text>
</comment>
<protein>
    <submittedName>
        <fullName evidence="1">Uncharacterized protein</fullName>
    </submittedName>
</protein>
<evidence type="ECO:0000313" key="1">
    <source>
        <dbReference type="EMBL" id="MFD3263227.1"/>
    </source>
</evidence>